<dbReference type="EMBL" id="JBBWUH010000013">
    <property type="protein sequence ID" value="KAK8153126.1"/>
    <property type="molecule type" value="Genomic_DNA"/>
</dbReference>
<dbReference type="InterPro" id="IPR024224">
    <property type="entry name" value="DENND6"/>
</dbReference>
<evidence type="ECO:0000259" key="2">
    <source>
        <dbReference type="PROSITE" id="PS50211"/>
    </source>
</evidence>
<organism evidence="3 4">
    <name type="scientific">Phyllosticta citrichinensis</name>
    <dbReference type="NCBI Taxonomy" id="1130410"/>
    <lineage>
        <taxon>Eukaryota</taxon>
        <taxon>Fungi</taxon>
        <taxon>Dikarya</taxon>
        <taxon>Ascomycota</taxon>
        <taxon>Pezizomycotina</taxon>
        <taxon>Dothideomycetes</taxon>
        <taxon>Dothideomycetes incertae sedis</taxon>
        <taxon>Botryosphaeriales</taxon>
        <taxon>Phyllostictaceae</taxon>
        <taxon>Phyllosticta</taxon>
    </lineage>
</organism>
<gene>
    <name evidence="3" type="ORF">IWX90DRAFT_81592</name>
</gene>
<dbReference type="PANTHER" id="PTHR13677:SF0">
    <property type="entry name" value="LD41638P"/>
    <property type="match status" value="1"/>
</dbReference>
<protein>
    <recommendedName>
        <fullName evidence="2">UDENN domain-containing protein</fullName>
    </recommendedName>
</protein>
<evidence type="ECO:0000256" key="1">
    <source>
        <dbReference type="ARBA" id="ARBA00007159"/>
    </source>
</evidence>
<keyword evidence="4" id="KW-1185">Reference proteome</keyword>
<accession>A0ABR1XG86</accession>
<sequence>MDKLKHMIHHRKRSTSQPFSLSTLRHWAVSFVVCDFNVDVGPEVLFVYPPDTAFSQADLTAICFNSFPEQQNPEMGEDLNFHFTLRNRSPDILLGSPCPPYGSPNSFYCNCVFRQEFDRNTKRRFNQKSLVLVSNHNFPAFFTKVLHLMTAGGILCDPTTFEVACSQISSWPPPSVGRLELPFLGSLLVLEIAPHLGFPLQGLVSARLHHAETISQPIYAYQPITSWANLVSFFPSLSELYTVFERMLLCENIIVIAKSPQLCSHVVSGLVDLIKPIPYAGDVKPYVTMQSEFCVAGFNGGTSRHFIVGITNPFLLQRILNAAEASQSSTPYVIYLQKSNSPVPVKLYRSQLACPPGFDIPGGIPSNLDVKKHLKPDRAFLQNLDSNLRAGQAIPDTVGPLIRRHFAELTAQFLAPILRYLATGMASNVKSPGGNLQYPNFSEADFLSSLAKHGTSVKFRGQGPLQRHRMRDALYTEFCRSPNFYSHLEMKLSLEREASAGLLNHSGPT</sequence>
<dbReference type="Proteomes" id="UP001456524">
    <property type="component" value="Unassembled WGS sequence"/>
</dbReference>
<evidence type="ECO:0000313" key="3">
    <source>
        <dbReference type="EMBL" id="KAK8153126.1"/>
    </source>
</evidence>
<dbReference type="PROSITE" id="PS50211">
    <property type="entry name" value="DENN"/>
    <property type="match status" value="1"/>
</dbReference>
<reference evidence="3 4" key="1">
    <citation type="journal article" date="2022" name="G3 (Bethesda)">
        <title>Enemy or ally: a genomic approach to elucidate the lifestyle of Phyllosticta citrichinaensis.</title>
        <authorList>
            <person name="Buijs V.A."/>
            <person name="Groenewald J.Z."/>
            <person name="Haridas S."/>
            <person name="LaButti K.M."/>
            <person name="Lipzen A."/>
            <person name="Martin F.M."/>
            <person name="Barry K."/>
            <person name="Grigoriev I.V."/>
            <person name="Crous P.W."/>
            <person name="Seidl M.F."/>
        </authorList>
    </citation>
    <scope>NUCLEOTIDE SEQUENCE [LARGE SCALE GENOMIC DNA]</scope>
    <source>
        <strain evidence="3 4">CBS 129764</strain>
    </source>
</reference>
<dbReference type="InterPro" id="IPR037516">
    <property type="entry name" value="Tripartite_DENN"/>
</dbReference>
<comment type="caution">
    <text evidence="3">The sequence shown here is derived from an EMBL/GenBank/DDBJ whole genome shotgun (WGS) entry which is preliminary data.</text>
</comment>
<proteinExistence type="inferred from homology"/>
<comment type="similarity">
    <text evidence="1">Belongs to the DENND6 family.</text>
</comment>
<name>A0ABR1XG86_9PEZI</name>
<evidence type="ECO:0000313" key="4">
    <source>
        <dbReference type="Proteomes" id="UP001456524"/>
    </source>
</evidence>
<dbReference type="PANTHER" id="PTHR13677">
    <property type="entry name" value="LD41638P"/>
    <property type="match status" value="1"/>
</dbReference>
<feature type="domain" description="UDENN" evidence="2">
    <location>
        <begin position="29"/>
        <end position="489"/>
    </location>
</feature>